<sequence>MTGIFSGYLNSRGEAARLTTLARARRQGPGLPLLQRVVHNMKSEEILAAKAADAVNRQPEELQARLRTMQASGETPDKALIEEVKRYVLSGNRFPDGEVALLGGDDYFALTPFTPTAGTAWNQDQILTHDPEEVRSLIDAGNTALAGNLVNPLASTVITGLPAAGIASRAASYAKAHPDLVGKIAALGGLDGLEKDELPPRFLYPLKTDRGTQTLIGLMLQHSRQIGQDLNVLIPSILMLHPRFAELVLARLDKELGGRDENELDSIGLISQSMARRAYLTDQTFINGLDPTGHGDYPNLLAKLDIFNYLVEQGFRYLVFSNADEIMWSPNPFMIGIAERLISQGYAGIVFVVPNTNNQSGGGAVKRVNNPREQFLCEMPCLPADQLADGKYPLGINTTFYVLSLEHLANRTADLSTLSPALDIKTTKGRHGGEELALTLESWAGTEFTRHLRTAFALAPRAGFFTGVKSLEHSHSDIIPPELRGDPVYGRMTYEKYLQHLAHSYPRILKMMTASDPCLMEKLLLSGGSYLLDM</sequence>
<evidence type="ECO:0000256" key="1">
    <source>
        <dbReference type="ARBA" id="ARBA00022679"/>
    </source>
</evidence>
<gene>
    <name evidence="3" type="ORF">A3H38_03525</name>
</gene>
<evidence type="ECO:0000256" key="2">
    <source>
        <dbReference type="ARBA" id="ARBA00022695"/>
    </source>
</evidence>
<evidence type="ECO:0000313" key="4">
    <source>
        <dbReference type="Proteomes" id="UP000176938"/>
    </source>
</evidence>
<comment type="caution">
    <text evidence="3">The sequence shown here is derived from an EMBL/GenBank/DDBJ whole genome shotgun (WGS) entry which is preliminary data.</text>
</comment>
<dbReference type="Pfam" id="PF01704">
    <property type="entry name" value="UDPGP"/>
    <property type="match status" value="1"/>
</dbReference>
<dbReference type="SUPFAM" id="SSF53448">
    <property type="entry name" value="Nucleotide-diphospho-sugar transferases"/>
    <property type="match status" value="1"/>
</dbReference>
<protein>
    <recommendedName>
        <fullName evidence="5">UTP--glucose-1-phosphate uridylyltransferase</fullName>
    </recommendedName>
</protein>
<keyword evidence="2" id="KW-0548">Nucleotidyltransferase</keyword>
<reference evidence="3 4" key="1">
    <citation type="journal article" date="2016" name="Nat. Commun.">
        <title>Thousands of microbial genomes shed light on interconnected biogeochemical processes in an aquifer system.</title>
        <authorList>
            <person name="Anantharaman K."/>
            <person name="Brown C.T."/>
            <person name="Hug L.A."/>
            <person name="Sharon I."/>
            <person name="Castelle C.J."/>
            <person name="Probst A.J."/>
            <person name="Thomas B.C."/>
            <person name="Singh A."/>
            <person name="Wilkins M.J."/>
            <person name="Karaoz U."/>
            <person name="Brodie E.L."/>
            <person name="Williams K.H."/>
            <person name="Hubbard S.S."/>
            <person name="Banfield J.F."/>
        </authorList>
    </citation>
    <scope>NUCLEOTIDE SEQUENCE [LARGE SCALE GENOMIC DNA]</scope>
</reference>
<name>A0A1F4RCN6_UNCSA</name>
<evidence type="ECO:0000313" key="3">
    <source>
        <dbReference type="EMBL" id="OGC05939.1"/>
    </source>
</evidence>
<proteinExistence type="predicted"/>
<dbReference type="InterPro" id="IPR029044">
    <property type="entry name" value="Nucleotide-diphossugar_trans"/>
</dbReference>
<organism evidence="3 4">
    <name type="scientific">candidate division WOR-1 bacterium RIFCSPLOWO2_02_FULL_46_20</name>
    <dbReference type="NCBI Taxonomy" id="1802567"/>
    <lineage>
        <taxon>Bacteria</taxon>
        <taxon>Bacillati</taxon>
        <taxon>Saganbacteria</taxon>
    </lineage>
</organism>
<dbReference type="EMBL" id="METP01000032">
    <property type="protein sequence ID" value="OGC05939.1"/>
    <property type="molecule type" value="Genomic_DNA"/>
</dbReference>
<keyword evidence="1" id="KW-0808">Transferase</keyword>
<accession>A0A1F4RCN6</accession>
<dbReference type="Proteomes" id="UP000176938">
    <property type="component" value="Unassembled WGS sequence"/>
</dbReference>
<dbReference type="GO" id="GO:0070569">
    <property type="term" value="F:uridylyltransferase activity"/>
    <property type="evidence" value="ECO:0007669"/>
    <property type="project" value="InterPro"/>
</dbReference>
<dbReference type="InterPro" id="IPR002618">
    <property type="entry name" value="UDPGP_fam"/>
</dbReference>
<evidence type="ECO:0008006" key="5">
    <source>
        <dbReference type="Google" id="ProtNLM"/>
    </source>
</evidence>
<dbReference type="Gene3D" id="3.90.550.10">
    <property type="entry name" value="Spore Coat Polysaccharide Biosynthesis Protein SpsA, Chain A"/>
    <property type="match status" value="1"/>
</dbReference>
<dbReference type="AlphaFoldDB" id="A0A1F4RCN6"/>